<dbReference type="InterPro" id="IPR026444">
    <property type="entry name" value="Secre_tail"/>
</dbReference>
<dbReference type="RefSeq" id="WP_200588105.1">
    <property type="nucleotide sequence ID" value="NZ_JAEHFY010000033.1"/>
</dbReference>
<keyword evidence="4" id="KW-1185">Reference proteome</keyword>
<dbReference type="NCBIfam" id="TIGR04183">
    <property type="entry name" value="Por_Secre_tail"/>
    <property type="match status" value="1"/>
</dbReference>
<organism evidence="3 4">
    <name type="scientific">Pedobacter segetis</name>
    <dbReference type="NCBI Taxonomy" id="2793069"/>
    <lineage>
        <taxon>Bacteria</taxon>
        <taxon>Pseudomonadati</taxon>
        <taxon>Bacteroidota</taxon>
        <taxon>Sphingobacteriia</taxon>
        <taxon>Sphingobacteriales</taxon>
        <taxon>Sphingobacteriaceae</taxon>
        <taxon>Pedobacter</taxon>
    </lineage>
</organism>
<accession>A0ABS1BNS2</accession>
<dbReference type="InterPro" id="IPR006597">
    <property type="entry name" value="Sel1-like"/>
</dbReference>
<comment type="caution">
    <text evidence="3">The sequence shown here is derived from an EMBL/GenBank/DDBJ whole genome shotgun (WGS) entry which is preliminary data.</text>
</comment>
<dbReference type="Gene3D" id="1.25.40.10">
    <property type="entry name" value="Tetratricopeptide repeat domain"/>
    <property type="match status" value="1"/>
</dbReference>
<evidence type="ECO:0000256" key="1">
    <source>
        <dbReference type="SAM" id="SignalP"/>
    </source>
</evidence>
<dbReference type="InterPro" id="IPR050767">
    <property type="entry name" value="Sel1_AlgK"/>
</dbReference>
<evidence type="ECO:0000259" key="2">
    <source>
        <dbReference type="Pfam" id="PF18962"/>
    </source>
</evidence>
<dbReference type="InterPro" id="IPR011990">
    <property type="entry name" value="TPR-like_helical_dom_sf"/>
</dbReference>
<dbReference type="Proteomes" id="UP000660024">
    <property type="component" value="Unassembled WGS sequence"/>
</dbReference>
<dbReference type="Pfam" id="PF08238">
    <property type="entry name" value="Sel1"/>
    <property type="match status" value="4"/>
</dbReference>
<feature type="signal peptide" evidence="1">
    <location>
        <begin position="1"/>
        <end position="18"/>
    </location>
</feature>
<dbReference type="PANTHER" id="PTHR11102">
    <property type="entry name" value="SEL-1-LIKE PROTEIN"/>
    <property type="match status" value="1"/>
</dbReference>
<evidence type="ECO:0000313" key="4">
    <source>
        <dbReference type="Proteomes" id="UP000660024"/>
    </source>
</evidence>
<gene>
    <name evidence="3" type="ORF">I5M32_15945</name>
</gene>
<dbReference type="SUPFAM" id="SSF81901">
    <property type="entry name" value="HCP-like"/>
    <property type="match status" value="1"/>
</dbReference>
<feature type="chain" id="PRO_5047525458" evidence="1">
    <location>
        <begin position="19"/>
        <end position="492"/>
    </location>
</feature>
<sequence>MKKVVLTMLLLSSLMVRAQTVPSLKNQELIALAKAKSMTDAKSKTYNPTAGFKLFMEQAEQGNAYAMNAVALLYSTGNGTSVNDAEAIKWFEKAATNGYTKAWYNLGMIYKDGAGTPQDFAKAYHYFKSGADLKSIACTYAIGYLHYKGFGCTQNYEEAVKYFRLSASKGSLGSMYMLGLCHRNGYGIEINTDSARYWLTRAADKGYPQAITELTAAKPENFEPQANKTISKKAKEVQSINKDELPKAYQKVKAQKPGKDIAGEYSGYLIRYDWSGQNVISKTKLTVKLELNDALLSGQWEEENGSAVPLNAVLTDSALVFNISVISRLDHYHATIGRDLEFKDAKLQLVKVKDSVYLAGNLQLYATKYREPEKPMYISLVRKEAKKPAKKASLNQEEKLSINDVKEEKLTEFAAYPNPFNDSFTVSFNLTEQANVTATLTDMNGRQVHQQQWKQLNAGQQKQTITVSLKPGTYVLTLANGKEVKSLILIKQ</sequence>
<dbReference type="PANTHER" id="PTHR11102:SF160">
    <property type="entry name" value="ERAD-ASSOCIATED E3 UBIQUITIN-PROTEIN LIGASE COMPONENT HRD3"/>
    <property type="match status" value="1"/>
</dbReference>
<proteinExistence type="predicted"/>
<evidence type="ECO:0000313" key="3">
    <source>
        <dbReference type="EMBL" id="MBK0384458.1"/>
    </source>
</evidence>
<dbReference type="Pfam" id="PF18962">
    <property type="entry name" value="Por_Secre_tail"/>
    <property type="match status" value="1"/>
</dbReference>
<protein>
    <submittedName>
        <fullName evidence="3">SEL1-like repeat protein</fullName>
    </submittedName>
</protein>
<feature type="domain" description="Secretion system C-terminal sorting" evidence="2">
    <location>
        <begin position="416"/>
        <end position="485"/>
    </location>
</feature>
<keyword evidence="1" id="KW-0732">Signal</keyword>
<dbReference type="EMBL" id="JAEHFY010000033">
    <property type="protein sequence ID" value="MBK0384458.1"/>
    <property type="molecule type" value="Genomic_DNA"/>
</dbReference>
<name>A0ABS1BNS2_9SPHI</name>
<reference evidence="3 4" key="1">
    <citation type="submission" date="2020-12" db="EMBL/GenBank/DDBJ databases">
        <title>Bacterial novel species Pedobacter sp. SD-b isolated from soil.</title>
        <authorList>
            <person name="Jung H.-Y."/>
        </authorList>
    </citation>
    <scope>NUCLEOTIDE SEQUENCE [LARGE SCALE GENOMIC DNA]</scope>
    <source>
        <strain evidence="3 4">SD-b</strain>
    </source>
</reference>
<dbReference type="SMART" id="SM00671">
    <property type="entry name" value="SEL1"/>
    <property type="match status" value="4"/>
</dbReference>